<evidence type="ECO:0000313" key="5">
    <source>
        <dbReference type="Proteomes" id="UP000002730"/>
    </source>
</evidence>
<dbReference type="Proteomes" id="UP000002730">
    <property type="component" value="Chromosome"/>
</dbReference>
<dbReference type="HOGENOM" id="CLU_045680_8_1_9"/>
<name>D9SNP6_CLOC7</name>
<feature type="active site" description="Proton donor/acceptor" evidence="2">
    <location>
        <position position="121"/>
    </location>
</feature>
<keyword evidence="3" id="KW-0812">Transmembrane</keyword>
<evidence type="ECO:0000313" key="4">
    <source>
        <dbReference type="EMBL" id="ADL49917.1"/>
    </source>
</evidence>
<evidence type="ECO:0000256" key="2">
    <source>
        <dbReference type="PIRSR" id="PIRSR605754-1"/>
    </source>
</evidence>
<evidence type="ECO:0000256" key="1">
    <source>
        <dbReference type="ARBA" id="ARBA00022801"/>
    </source>
</evidence>
<dbReference type="Gene3D" id="2.40.260.10">
    <property type="entry name" value="Sortase"/>
    <property type="match status" value="1"/>
</dbReference>
<dbReference type="AlphaFoldDB" id="D9SNP6"/>
<feature type="active site" description="Acyl-thioester intermediate" evidence="2">
    <location>
        <position position="182"/>
    </location>
</feature>
<dbReference type="eggNOG" id="COG3764">
    <property type="taxonomic scope" value="Bacteria"/>
</dbReference>
<feature type="transmembrane region" description="Helical" evidence="3">
    <location>
        <begin position="9"/>
        <end position="33"/>
    </location>
</feature>
<dbReference type="CDD" id="cd06166">
    <property type="entry name" value="Sortase_D_2"/>
    <property type="match status" value="1"/>
</dbReference>
<evidence type="ECO:0000256" key="3">
    <source>
        <dbReference type="SAM" id="Phobius"/>
    </source>
</evidence>
<accession>D9SNP6</accession>
<sequence length="201" mass="22420">MEKKNKKNIWFIVGIILAVVGVIIILSAIYMNFKGKLENDKMISNFEKKLEQVKDNNEKVEIKEQQDVIEEGTIGIMQIPKIGLKVAVGEGTDMETLKYAVGHFKDTALPGELGNFAVAGHRSYTYNEFFNRLDEVTTGDKILVKTLKGTFTYEVTGTEVVEPTQVEVLNKTDNATVTLVTCTPIRTATHRLIIKGVLVNN</sequence>
<dbReference type="RefSeq" id="WP_010075327.1">
    <property type="nucleotide sequence ID" value="NC_014393.1"/>
</dbReference>
<organism evidence="4 5">
    <name type="scientific">Clostridium cellulovorans (strain ATCC 35296 / DSM 3052 / OCM 3 / 743B)</name>
    <dbReference type="NCBI Taxonomy" id="573061"/>
    <lineage>
        <taxon>Bacteria</taxon>
        <taxon>Bacillati</taxon>
        <taxon>Bacillota</taxon>
        <taxon>Clostridia</taxon>
        <taxon>Eubacteriales</taxon>
        <taxon>Clostridiaceae</taxon>
        <taxon>Clostridium</taxon>
    </lineage>
</organism>
<keyword evidence="1" id="KW-0378">Hydrolase</keyword>
<dbReference type="Pfam" id="PF04203">
    <property type="entry name" value="Sortase"/>
    <property type="match status" value="1"/>
</dbReference>
<dbReference type="GO" id="GO:0016787">
    <property type="term" value="F:hydrolase activity"/>
    <property type="evidence" value="ECO:0007669"/>
    <property type="project" value="UniProtKB-KW"/>
</dbReference>
<dbReference type="InterPro" id="IPR042000">
    <property type="entry name" value="Sortase_D_2"/>
</dbReference>
<dbReference type="OrthoDB" id="154054at2"/>
<reference evidence="4 5" key="1">
    <citation type="submission" date="2010-08" db="EMBL/GenBank/DDBJ databases">
        <title>Complete sequence of Clostridium cellulovorans 743B.</title>
        <authorList>
            <consortium name="US DOE Joint Genome Institute"/>
            <person name="Lucas S."/>
            <person name="Copeland A."/>
            <person name="Lapidus A."/>
            <person name="Cheng J.-F."/>
            <person name="Bruce D."/>
            <person name="Goodwin L."/>
            <person name="Pitluck S."/>
            <person name="Chertkov O."/>
            <person name="Detter J.C."/>
            <person name="Han C."/>
            <person name="Tapia R."/>
            <person name="Land M."/>
            <person name="Hauser L."/>
            <person name="Chang Y.-J."/>
            <person name="Jeffries C."/>
            <person name="Kyrpides N."/>
            <person name="Ivanova N."/>
            <person name="Mikhailova N."/>
            <person name="Hemme C.L."/>
            <person name="Woyke T."/>
        </authorList>
    </citation>
    <scope>NUCLEOTIDE SEQUENCE [LARGE SCALE GENOMIC DNA]</scope>
    <source>
        <strain evidence="5">ATCC 35296 / DSM 3052 / OCM 3 / 743B</strain>
    </source>
</reference>
<keyword evidence="5" id="KW-1185">Reference proteome</keyword>
<keyword evidence="3" id="KW-1133">Transmembrane helix</keyword>
<dbReference type="NCBIfam" id="TIGR01076">
    <property type="entry name" value="sortase_fam"/>
    <property type="match status" value="1"/>
</dbReference>
<proteinExistence type="predicted"/>
<dbReference type="KEGG" id="ccb:Clocel_0128"/>
<dbReference type="STRING" id="573061.Clocel_0128"/>
<dbReference type="EMBL" id="CP002160">
    <property type="protein sequence ID" value="ADL49917.1"/>
    <property type="molecule type" value="Genomic_DNA"/>
</dbReference>
<keyword evidence="3" id="KW-0472">Membrane</keyword>
<dbReference type="InterPro" id="IPR023365">
    <property type="entry name" value="Sortase_dom-sf"/>
</dbReference>
<dbReference type="SUPFAM" id="SSF63817">
    <property type="entry name" value="Sortase"/>
    <property type="match status" value="1"/>
</dbReference>
<gene>
    <name evidence="4" type="ordered locus">Clocel_0128</name>
</gene>
<dbReference type="InterPro" id="IPR005754">
    <property type="entry name" value="Sortase"/>
</dbReference>
<protein>
    <submittedName>
        <fullName evidence="4">Sortase family protein</fullName>
    </submittedName>
</protein>